<dbReference type="InterPro" id="IPR018392">
    <property type="entry name" value="LysM"/>
</dbReference>
<dbReference type="Gene3D" id="3.10.350.10">
    <property type="entry name" value="LysM domain"/>
    <property type="match status" value="3"/>
</dbReference>
<keyword evidence="4" id="KW-0732">Signal</keyword>
<dbReference type="CDD" id="cd00118">
    <property type="entry name" value="LysM"/>
    <property type="match status" value="1"/>
</dbReference>
<keyword evidence="2" id="KW-0843">Virulence</keyword>
<dbReference type="Proteomes" id="UP001303473">
    <property type="component" value="Unassembled WGS sequence"/>
</dbReference>
<gene>
    <name evidence="6" type="ORF">QBC46DRAFT_292063</name>
</gene>
<accession>A0AAN6N4Y3</accession>
<dbReference type="SUPFAM" id="SSF54106">
    <property type="entry name" value="LysM domain"/>
    <property type="match status" value="2"/>
</dbReference>
<feature type="domain" description="LysM" evidence="5">
    <location>
        <begin position="151"/>
        <end position="200"/>
    </location>
</feature>
<dbReference type="PANTHER" id="PTHR34997">
    <property type="entry name" value="AM15"/>
    <property type="match status" value="1"/>
</dbReference>
<feature type="signal peptide" evidence="4">
    <location>
        <begin position="1"/>
        <end position="19"/>
    </location>
</feature>
<evidence type="ECO:0000256" key="4">
    <source>
        <dbReference type="SAM" id="SignalP"/>
    </source>
</evidence>
<dbReference type="PANTHER" id="PTHR34997:SF1">
    <property type="entry name" value="PEPTIDOGLYCAN-BINDING LYSIN DOMAIN"/>
    <property type="match status" value="1"/>
</dbReference>
<evidence type="ECO:0000256" key="2">
    <source>
        <dbReference type="ARBA" id="ARBA00023026"/>
    </source>
</evidence>
<protein>
    <recommendedName>
        <fullName evidence="5">LysM domain-containing protein</fullName>
    </recommendedName>
</protein>
<dbReference type="GO" id="GO:0008061">
    <property type="term" value="F:chitin binding"/>
    <property type="evidence" value="ECO:0007669"/>
    <property type="project" value="UniProtKB-KW"/>
</dbReference>
<keyword evidence="1" id="KW-0147">Chitin-binding</keyword>
<dbReference type="InterPro" id="IPR036779">
    <property type="entry name" value="LysM_dom_sf"/>
</dbReference>
<dbReference type="AlphaFoldDB" id="A0AAN6N4Y3"/>
<feature type="domain" description="LysM" evidence="5">
    <location>
        <begin position="233"/>
        <end position="279"/>
    </location>
</feature>
<dbReference type="InterPro" id="IPR052210">
    <property type="entry name" value="LysM1-like"/>
</dbReference>
<comment type="caution">
    <text evidence="6">The sequence shown here is derived from an EMBL/GenBank/DDBJ whole genome shotgun (WGS) entry which is preliminary data.</text>
</comment>
<dbReference type="EMBL" id="MU853825">
    <property type="protein sequence ID" value="KAK3938636.1"/>
    <property type="molecule type" value="Genomic_DNA"/>
</dbReference>
<dbReference type="PROSITE" id="PS51782">
    <property type="entry name" value="LYSM"/>
    <property type="match status" value="2"/>
</dbReference>
<comment type="similarity">
    <text evidence="3">Belongs to the secreted LysM effector family.</text>
</comment>
<reference evidence="7" key="1">
    <citation type="journal article" date="2023" name="Mol. Phylogenet. Evol.">
        <title>Genome-scale phylogeny and comparative genomics of the fungal order Sordariales.</title>
        <authorList>
            <person name="Hensen N."/>
            <person name="Bonometti L."/>
            <person name="Westerberg I."/>
            <person name="Brannstrom I.O."/>
            <person name="Guillou S."/>
            <person name="Cros-Aarteil S."/>
            <person name="Calhoun S."/>
            <person name="Haridas S."/>
            <person name="Kuo A."/>
            <person name="Mondo S."/>
            <person name="Pangilinan J."/>
            <person name="Riley R."/>
            <person name="LaButti K."/>
            <person name="Andreopoulos B."/>
            <person name="Lipzen A."/>
            <person name="Chen C."/>
            <person name="Yan M."/>
            <person name="Daum C."/>
            <person name="Ng V."/>
            <person name="Clum A."/>
            <person name="Steindorff A."/>
            <person name="Ohm R.A."/>
            <person name="Martin F."/>
            <person name="Silar P."/>
            <person name="Natvig D.O."/>
            <person name="Lalanne C."/>
            <person name="Gautier V."/>
            <person name="Ament-Velasquez S.L."/>
            <person name="Kruys A."/>
            <person name="Hutchinson M.I."/>
            <person name="Powell A.J."/>
            <person name="Barry K."/>
            <person name="Miller A.N."/>
            <person name="Grigoriev I.V."/>
            <person name="Debuchy R."/>
            <person name="Gladieux P."/>
            <person name="Hiltunen Thoren M."/>
            <person name="Johannesson H."/>
        </authorList>
    </citation>
    <scope>NUCLEOTIDE SEQUENCE [LARGE SCALE GENOMIC DNA]</scope>
    <source>
        <strain evidence="7">CBS 340.73</strain>
    </source>
</reference>
<evidence type="ECO:0000259" key="5">
    <source>
        <dbReference type="PROSITE" id="PS51782"/>
    </source>
</evidence>
<dbReference type="SMART" id="SM00257">
    <property type="entry name" value="LysM"/>
    <property type="match status" value="2"/>
</dbReference>
<feature type="non-terminal residue" evidence="6">
    <location>
        <position position="281"/>
    </location>
</feature>
<sequence length="281" mass="29808">MKAFVPFLLALASIDAVLAARPLGRHRRGQDATESATPAYEYDPATTKDCVWWLDVVENFTCQQVVSIYGVAIEDFIRWNPSLQESCTTLLTLHSYCVAATDSYHSGAPATTKTATTVTTATTTSATATTGTNGVATPLPTQPGMTKDCNKFALVRSGDTCDSVCKANGISEGDLYDMNSQVNNGSADCDNLWADAYVCVGSSGTTTSAAGTGAGAVATPSPYQPGMTDRCRQFYKVEPGMDCRRISDAYHITVGEFIAWNPAAGADCRGLWAGYYCCVAI</sequence>
<dbReference type="Pfam" id="PF01476">
    <property type="entry name" value="LysM"/>
    <property type="match status" value="2"/>
</dbReference>
<evidence type="ECO:0000313" key="6">
    <source>
        <dbReference type="EMBL" id="KAK3938636.1"/>
    </source>
</evidence>
<evidence type="ECO:0000256" key="1">
    <source>
        <dbReference type="ARBA" id="ARBA00022669"/>
    </source>
</evidence>
<keyword evidence="7" id="KW-1185">Reference proteome</keyword>
<name>A0AAN6N4Y3_9PEZI</name>
<evidence type="ECO:0000313" key="7">
    <source>
        <dbReference type="Proteomes" id="UP001303473"/>
    </source>
</evidence>
<evidence type="ECO:0000256" key="3">
    <source>
        <dbReference type="ARBA" id="ARBA00044955"/>
    </source>
</evidence>
<proteinExistence type="inferred from homology"/>
<feature type="chain" id="PRO_5042961045" description="LysM domain-containing protein" evidence="4">
    <location>
        <begin position="20"/>
        <end position="281"/>
    </location>
</feature>
<organism evidence="6 7">
    <name type="scientific">Diplogelasinospora grovesii</name>
    <dbReference type="NCBI Taxonomy" id="303347"/>
    <lineage>
        <taxon>Eukaryota</taxon>
        <taxon>Fungi</taxon>
        <taxon>Dikarya</taxon>
        <taxon>Ascomycota</taxon>
        <taxon>Pezizomycotina</taxon>
        <taxon>Sordariomycetes</taxon>
        <taxon>Sordariomycetidae</taxon>
        <taxon>Sordariales</taxon>
        <taxon>Diplogelasinosporaceae</taxon>
        <taxon>Diplogelasinospora</taxon>
    </lineage>
</organism>